<evidence type="ECO:0000313" key="1">
    <source>
        <dbReference type="EMBL" id="POZ50042.1"/>
    </source>
</evidence>
<sequence>MGFEARKAGLILVDTMLPKMTIPYSRFLPLSFCISALLAGCAPTRQLAVNYPSTDEGDPKAAQATKTRPFQALPNFPSIDGDDYYVKLIAEFAFKGDTALKSGCNSLIASFSKNDLSSALIFNVRNSILKLDTEAVGYSYQSTTGKCNFKFEAKKQNLTPWMRLDSGTETQVDYSLYSSANSDVDVAGLVSKTTAASSLLAFTGVGLGVAVLGQFTGQLLNTSQQTPASQAVTPPANQSAETHSLPAFVSYTDKSGTLKETAFKVNAVTEGGVNPLNEDIKPIGELRVYPEITPSLLLRTKADGLPDARDVSWMEISQSPMKSATGDIKLQQVIEQSKHPEKPNLQPNWNDYEDVQVNCRKIKVVMKDLGFNKFDRNAYIYYFLLNSADWKNYNIPAQKAQAESVNTKTLQNYRRNNFGACLISDDIAAMKAMGLPVNTESDWAQMGDSSQKKEQFFMPLKSIERQLLTVLKNTNQAKMESQIYPLLTTAGKGDGTVLLQNHLGDFGLEKLLQQPAAPAAPTSEPTQNPEAATNAVTIAPSAPLPPPIPGEGIIITAHQLVQVFLGLAFNEFSCARIIPEQMGKPTANAGILLFTTQAGGPRAKGGAMEFEFSGGKINRIAFQSPSYRDFEQDTIDHPEMGGCRIDAELLTKVR</sequence>
<organism evidence="1 2">
    <name type="scientific">Methylovulum psychrotolerans</name>
    <dbReference type="NCBI Taxonomy" id="1704499"/>
    <lineage>
        <taxon>Bacteria</taxon>
        <taxon>Pseudomonadati</taxon>
        <taxon>Pseudomonadota</taxon>
        <taxon>Gammaproteobacteria</taxon>
        <taxon>Methylococcales</taxon>
        <taxon>Methylococcaceae</taxon>
        <taxon>Methylovulum</taxon>
    </lineage>
</organism>
<dbReference type="AlphaFoldDB" id="A0A2S5CH24"/>
<reference evidence="1 2" key="1">
    <citation type="submission" date="2017-11" db="EMBL/GenBank/DDBJ databases">
        <title>Draft Genome Sequence of Methylobacter psychrotolerans Sph1T, an Obligate Methanotroph from Low-Temperature Environments.</title>
        <authorList>
            <person name="Oshkin I.Y."/>
            <person name="Miroshnikov K."/>
            <person name="Belova S.E."/>
            <person name="Korzhenkov A."/>
            <person name="Toshchakov S.V."/>
            <person name="Dedysh S.N."/>
        </authorList>
    </citation>
    <scope>NUCLEOTIDE SEQUENCE [LARGE SCALE GENOMIC DNA]</scope>
    <source>
        <strain evidence="1 2">Sph1</strain>
    </source>
</reference>
<dbReference type="Proteomes" id="UP000237423">
    <property type="component" value="Unassembled WGS sequence"/>
</dbReference>
<evidence type="ECO:0000313" key="2">
    <source>
        <dbReference type="Proteomes" id="UP000237423"/>
    </source>
</evidence>
<dbReference type="EMBL" id="PGFZ01000016">
    <property type="protein sequence ID" value="POZ50042.1"/>
    <property type="molecule type" value="Genomic_DNA"/>
</dbReference>
<gene>
    <name evidence="1" type="ORF">AADEFJLK_04166</name>
</gene>
<protein>
    <submittedName>
        <fullName evidence="1">Uncharacterized protein</fullName>
    </submittedName>
</protein>
<comment type="caution">
    <text evidence="1">The sequence shown here is derived from an EMBL/GenBank/DDBJ whole genome shotgun (WGS) entry which is preliminary data.</text>
</comment>
<name>A0A2S5CH24_9GAMM</name>
<proteinExistence type="predicted"/>
<accession>A0A2S5CH24</accession>